<feature type="domain" description="Xrn1 helical" evidence="9">
    <location>
        <begin position="278"/>
        <end position="357"/>
    </location>
</feature>
<organism evidence="10 11">
    <name type="scientific">Puccinia coronata f. sp. avenae</name>
    <dbReference type="NCBI Taxonomy" id="200324"/>
    <lineage>
        <taxon>Eukaryota</taxon>
        <taxon>Fungi</taxon>
        <taxon>Dikarya</taxon>
        <taxon>Basidiomycota</taxon>
        <taxon>Pucciniomycotina</taxon>
        <taxon>Pucciniomycetes</taxon>
        <taxon>Pucciniales</taxon>
        <taxon>Pucciniaceae</taxon>
        <taxon>Puccinia</taxon>
    </lineage>
</organism>
<comment type="similarity">
    <text evidence="1 7">Belongs to the 5'-3' exonuclease family. XRN2/RAT1 subfamily.</text>
</comment>
<dbReference type="InterPro" id="IPR017151">
    <property type="entry name" value="Xrn2/3/4"/>
</dbReference>
<dbReference type="GO" id="GO:0003723">
    <property type="term" value="F:RNA binding"/>
    <property type="evidence" value="ECO:0007669"/>
    <property type="project" value="TreeGrafter"/>
</dbReference>
<dbReference type="PANTHER" id="PTHR12341">
    <property type="entry name" value="5'-&gt;3' EXORIBONUCLEASE"/>
    <property type="match status" value="1"/>
</dbReference>
<dbReference type="Gene3D" id="1.25.40.1050">
    <property type="match status" value="1"/>
</dbReference>
<reference evidence="10 11" key="1">
    <citation type="submission" date="2017-11" db="EMBL/GenBank/DDBJ databases">
        <title>De novo assembly and phasing of dikaryotic genomes from two isolates of Puccinia coronata f. sp. avenae, the causal agent of oat crown rust.</title>
        <authorList>
            <person name="Miller M.E."/>
            <person name="Zhang Y."/>
            <person name="Omidvar V."/>
            <person name="Sperschneider J."/>
            <person name="Schwessinger B."/>
            <person name="Raley C."/>
            <person name="Palmer J.M."/>
            <person name="Garnica D."/>
            <person name="Upadhyaya N."/>
            <person name="Rathjen J."/>
            <person name="Taylor J.M."/>
            <person name="Park R.F."/>
            <person name="Dodds P.N."/>
            <person name="Hirsch C.D."/>
            <person name="Kianian S.F."/>
            <person name="Figueroa M."/>
        </authorList>
    </citation>
    <scope>NUCLEOTIDE SEQUENCE [LARGE SCALE GENOMIC DNA]</scope>
    <source>
        <strain evidence="10">12SD80</strain>
    </source>
</reference>
<accession>A0A2N5VG86</accession>
<dbReference type="InterPro" id="IPR041412">
    <property type="entry name" value="Xrn1_helical"/>
</dbReference>
<dbReference type="Pfam" id="PF03159">
    <property type="entry name" value="XRN_N"/>
    <property type="match status" value="1"/>
</dbReference>
<evidence type="ECO:0000256" key="7">
    <source>
        <dbReference type="PIRNR" id="PIRNR037239"/>
    </source>
</evidence>
<evidence type="ECO:0000256" key="1">
    <source>
        <dbReference type="ARBA" id="ARBA00006994"/>
    </source>
</evidence>
<dbReference type="AlphaFoldDB" id="A0A2N5VG86"/>
<keyword evidence="6 7" id="KW-0269">Exonuclease</keyword>
<dbReference type="PANTHER" id="PTHR12341:SF7">
    <property type="entry name" value="5'-3' EXORIBONUCLEASE 1"/>
    <property type="match status" value="1"/>
</dbReference>
<keyword evidence="3 7" id="KW-0507">mRNA processing</keyword>
<dbReference type="Pfam" id="PF17846">
    <property type="entry name" value="XRN_M"/>
    <property type="match status" value="2"/>
</dbReference>
<evidence type="ECO:0000256" key="6">
    <source>
        <dbReference type="ARBA" id="ARBA00022839"/>
    </source>
</evidence>
<feature type="domain" description="Xrn1 helical" evidence="9">
    <location>
        <begin position="522"/>
        <end position="683"/>
    </location>
</feature>
<dbReference type="FunFam" id="1.25.40.1050:FF:000002">
    <property type="entry name" value="5'-3' exoribonuclease"/>
    <property type="match status" value="1"/>
</dbReference>
<evidence type="ECO:0000256" key="2">
    <source>
        <dbReference type="ARBA" id="ARBA00022472"/>
    </source>
</evidence>
<protein>
    <recommendedName>
        <fullName evidence="7">5'-3' exoribonuclease</fullName>
        <ecNumber evidence="7">3.1.13.-</ecNumber>
    </recommendedName>
</protein>
<dbReference type="InterPro" id="IPR004859">
    <property type="entry name" value="Xrn1_N"/>
</dbReference>
<name>A0A2N5VG86_9BASI</name>
<evidence type="ECO:0000259" key="9">
    <source>
        <dbReference type="Pfam" id="PF17846"/>
    </source>
</evidence>
<comment type="caution">
    <text evidence="10">The sequence shown here is derived from an EMBL/GenBank/DDBJ whole genome shotgun (WGS) entry which is preliminary data.</text>
</comment>
<dbReference type="GO" id="GO:0004534">
    <property type="term" value="F:5'-3' RNA exonuclease activity"/>
    <property type="evidence" value="ECO:0007669"/>
    <property type="project" value="UniProtKB-UniRule"/>
</dbReference>
<dbReference type="PIRSF" id="PIRSF037239">
    <property type="entry name" value="Exonuclease_Xrn2"/>
    <property type="match status" value="1"/>
</dbReference>
<evidence type="ECO:0000256" key="3">
    <source>
        <dbReference type="ARBA" id="ARBA00022664"/>
    </source>
</evidence>
<comment type="function">
    <text evidence="7">Possesses 5'-&gt;3' exoribonuclease activity. May promote termination of transcription by RNA polymerase II.</text>
</comment>
<dbReference type="InterPro" id="IPR027073">
    <property type="entry name" value="5_3_exoribonuclease"/>
</dbReference>
<dbReference type="EC" id="3.1.13.-" evidence="7"/>
<dbReference type="EMBL" id="PGCI01000019">
    <property type="protein sequence ID" value="PLW48997.1"/>
    <property type="molecule type" value="Genomic_DNA"/>
</dbReference>
<keyword evidence="4 7" id="KW-0540">Nuclease</keyword>
<gene>
    <name evidence="10" type="ORF">PCASD_05066</name>
</gene>
<dbReference type="GO" id="GO:0005634">
    <property type="term" value="C:nucleus"/>
    <property type="evidence" value="ECO:0007669"/>
    <property type="project" value="InterPro"/>
</dbReference>
<dbReference type="CDD" id="cd09897">
    <property type="entry name" value="H3TH_FEN1-XPG-like"/>
    <property type="match status" value="1"/>
</dbReference>
<feature type="domain" description="Xrn1 N-terminal" evidence="8">
    <location>
        <begin position="1"/>
        <end position="234"/>
    </location>
</feature>
<keyword evidence="2" id="KW-0805">Transcription regulation</keyword>
<evidence type="ECO:0000256" key="5">
    <source>
        <dbReference type="ARBA" id="ARBA00022801"/>
    </source>
</evidence>
<evidence type="ECO:0000256" key="4">
    <source>
        <dbReference type="ARBA" id="ARBA00022722"/>
    </source>
</evidence>
<dbReference type="CDD" id="cd18673">
    <property type="entry name" value="PIN_XRN1-2-like"/>
    <property type="match status" value="1"/>
</dbReference>
<evidence type="ECO:0000259" key="8">
    <source>
        <dbReference type="Pfam" id="PF03159"/>
    </source>
</evidence>
<dbReference type="GO" id="GO:0016075">
    <property type="term" value="P:rRNA catabolic process"/>
    <property type="evidence" value="ECO:0007669"/>
    <property type="project" value="TreeGrafter"/>
</dbReference>
<keyword evidence="2" id="KW-0806">Transcription termination</keyword>
<keyword evidence="5 7" id="KW-0378">Hydrolase</keyword>
<keyword evidence="2" id="KW-0804">Transcription</keyword>
<sequence>MGIPKFFRWMTQKYPVVLHQVVKGDCIPDIDNLYLDMNGIIHHCSHPSDPRIDFQITEPEIFSNIFASLEHLFTLAQPRKLFFLAVDGVAPRAKMNEQRSRRFKAAKANQAILQRAIRVSARAQKLGQETASSDFDGNCITPGTPFMARLHEKLKYFLNKKVSEDPAWQEVQVILSGHDVPGEGEHKIMEYIRHAKTQKDYNPHIRHCIYGLDADLIMLGLLSHEPHFCLLREENRPSFNKRSTASMKDEQFYLLDIALFCDYLNWEFSSLQSMTHFQYNISRIIDDFILLCIFVGNDFLPHLPNLHIDDGAIRVLFDIYKKVLPQAGGYLNKFGTLHTHRLQLILDDLVSHEYKHFSISAALYPTRFGRPGVDYPLDPTQCSLLEKVEKFVRSNIYSPNRSAARLVLPGCQNGQDRRLLRDLAEELNLWISFDNDENTHAPLITLGFDQDVMISTDPLVDTMHGILTNLQLNGTIQPQTQNYTLDVHTEELFQKYKPTARRWLIRRQTMNLDDNKFTNALTQWKSNYYRNKMGVRSDWPHEITHAYIEGLQWVLQYYYKGVASWSWAYPYHYAPMISDLNNVAAYKSSFELGTPFKPFEQLMSVLPGLSSLHVPPAFRDLMTKPESPILDLYPSDFETDLNGKRSDWQAIAKLPFVDEKRLLSAMKVHEHKLQDDELQRNRFGPTLQFKYDPQSSNYYPSSLPDHFPHLHECHSKMMAYHLPIASDKISANLEEIDEMRKNIEQLVALCL</sequence>
<evidence type="ECO:0000313" key="10">
    <source>
        <dbReference type="EMBL" id="PLW48997.1"/>
    </source>
</evidence>
<evidence type="ECO:0000313" key="11">
    <source>
        <dbReference type="Proteomes" id="UP000235392"/>
    </source>
</evidence>
<dbReference type="GO" id="GO:0000956">
    <property type="term" value="P:nuclear-transcribed mRNA catabolic process"/>
    <property type="evidence" value="ECO:0007669"/>
    <property type="project" value="TreeGrafter"/>
</dbReference>
<dbReference type="GO" id="GO:0006353">
    <property type="term" value="P:DNA-templated transcription termination"/>
    <property type="evidence" value="ECO:0007669"/>
    <property type="project" value="UniProtKB-KW"/>
</dbReference>
<dbReference type="Proteomes" id="UP000235392">
    <property type="component" value="Unassembled WGS sequence"/>
</dbReference>
<dbReference type="Gene3D" id="3.40.50.12390">
    <property type="match status" value="2"/>
</dbReference>
<proteinExistence type="inferred from homology"/>
<dbReference type="GO" id="GO:0006397">
    <property type="term" value="P:mRNA processing"/>
    <property type="evidence" value="ECO:0007669"/>
    <property type="project" value="UniProtKB-UniRule"/>
</dbReference>